<gene>
    <name evidence="1" type="ORF">KMZ29_17035</name>
</gene>
<dbReference type="RefSeq" id="WP_215620314.1">
    <property type="nucleotide sequence ID" value="NZ_CP076134.1"/>
</dbReference>
<evidence type="ECO:0000313" key="1">
    <source>
        <dbReference type="EMBL" id="QWG11434.1"/>
    </source>
</evidence>
<proteinExistence type="predicted"/>
<reference evidence="1" key="1">
    <citation type="submission" date="2021-06" db="EMBL/GenBank/DDBJ databases">
        <title>Bradyrhizobium sp. S2-20-1 Genome sequencing.</title>
        <authorList>
            <person name="Jin L."/>
        </authorList>
    </citation>
    <scope>NUCLEOTIDE SEQUENCE</scope>
    <source>
        <strain evidence="1">S2-20-1</strain>
    </source>
</reference>
<dbReference type="Proteomes" id="UP000680839">
    <property type="component" value="Chromosome"/>
</dbReference>
<organism evidence="1 2">
    <name type="scientific">Bradyrhizobium sediminis</name>
    <dbReference type="NCBI Taxonomy" id="2840469"/>
    <lineage>
        <taxon>Bacteria</taxon>
        <taxon>Pseudomonadati</taxon>
        <taxon>Pseudomonadota</taxon>
        <taxon>Alphaproteobacteria</taxon>
        <taxon>Hyphomicrobiales</taxon>
        <taxon>Nitrobacteraceae</taxon>
        <taxon>Bradyrhizobium</taxon>
    </lineage>
</organism>
<dbReference type="AlphaFoldDB" id="A0A975NBZ7"/>
<name>A0A975NBZ7_9BRAD</name>
<accession>A0A975NBZ7</accession>
<evidence type="ECO:0000313" key="2">
    <source>
        <dbReference type="Proteomes" id="UP000680839"/>
    </source>
</evidence>
<dbReference type="EMBL" id="CP076134">
    <property type="protein sequence ID" value="QWG11434.1"/>
    <property type="molecule type" value="Genomic_DNA"/>
</dbReference>
<protein>
    <submittedName>
        <fullName evidence="1">Uncharacterized protein</fullName>
    </submittedName>
</protein>
<sequence>MKTDNSPALSPDEFASLLEVSKGDAQREIPQLHWERLVGLGYAVRRLGELGLTASGVRRLATGQ</sequence>